<evidence type="ECO:0000313" key="2">
    <source>
        <dbReference type="Proteomes" id="UP000276133"/>
    </source>
</evidence>
<proteinExistence type="predicted"/>
<keyword evidence="2" id="KW-1185">Reference proteome</keyword>
<protein>
    <submittedName>
        <fullName evidence="1">Uncharacterized protein</fullName>
    </submittedName>
</protein>
<gene>
    <name evidence="1" type="ORF">BpHYR1_053761</name>
</gene>
<evidence type="ECO:0000313" key="1">
    <source>
        <dbReference type="EMBL" id="RNA12041.1"/>
    </source>
</evidence>
<comment type="caution">
    <text evidence="1">The sequence shown here is derived from an EMBL/GenBank/DDBJ whole genome shotgun (WGS) entry which is preliminary data.</text>
</comment>
<sequence>MFHYGFVRMACAFFFGLNPIVKKLFYFIQDDSIPQLKLLLETRNCAIRKNKIFQKIYLTCHVKYKNLNEWIYNMSRPLKLH</sequence>
<dbReference type="Proteomes" id="UP000276133">
    <property type="component" value="Unassembled WGS sequence"/>
</dbReference>
<organism evidence="1 2">
    <name type="scientific">Brachionus plicatilis</name>
    <name type="common">Marine rotifer</name>
    <name type="synonym">Brachionus muelleri</name>
    <dbReference type="NCBI Taxonomy" id="10195"/>
    <lineage>
        <taxon>Eukaryota</taxon>
        <taxon>Metazoa</taxon>
        <taxon>Spiralia</taxon>
        <taxon>Gnathifera</taxon>
        <taxon>Rotifera</taxon>
        <taxon>Eurotatoria</taxon>
        <taxon>Monogononta</taxon>
        <taxon>Pseudotrocha</taxon>
        <taxon>Ploima</taxon>
        <taxon>Brachionidae</taxon>
        <taxon>Brachionus</taxon>
    </lineage>
</organism>
<name>A0A3M7QLW4_BRAPC</name>
<reference evidence="1 2" key="1">
    <citation type="journal article" date="2018" name="Sci. Rep.">
        <title>Genomic signatures of local adaptation to the degree of environmental predictability in rotifers.</title>
        <authorList>
            <person name="Franch-Gras L."/>
            <person name="Hahn C."/>
            <person name="Garcia-Roger E.M."/>
            <person name="Carmona M.J."/>
            <person name="Serra M."/>
            <person name="Gomez A."/>
        </authorList>
    </citation>
    <scope>NUCLEOTIDE SEQUENCE [LARGE SCALE GENOMIC DNA]</scope>
    <source>
        <strain evidence="1">HYR1</strain>
    </source>
</reference>
<dbReference type="AlphaFoldDB" id="A0A3M7QLW4"/>
<accession>A0A3M7QLW4</accession>
<dbReference type="EMBL" id="REGN01005780">
    <property type="protein sequence ID" value="RNA12041.1"/>
    <property type="molecule type" value="Genomic_DNA"/>
</dbReference>